<evidence type="ECO:0000256" key="6">
    <source>
        <dbReference type="SAM" id="Phobius"/>
    </source>
</evidence>
<dbReference type="InterPro" id="IPR036097">
    <property type="entry name" value="HisK_dim/P_sf"/>
</dbReference>
<keyword evidence="3" id="KW-0808">Transferase</keyword>
<dbReference type="InterPro" id="IPR011006">
    <property type="entry name" value="CheY-like_superfamily"/>
</dbReference>
<dbReference type="PROSITE" id="PS50109">
    <property type="entry name" value="HIS_KIN"/>
    <property type="match status" value="1"/>
</dbReference>
<dbReference type="SUPFAM" id="SSF55874">
    <property type="entry name" value="ATPase domain of HSP90 chaperone/DNA topoisomerase II/histidine kinase"/>
    <property type="match status" value="1"/>
</dbReference>
<gene>
    <name evidence="9" type="ORF">COR50_19560</name>
</gene>
<evidence type="ECO:0000259" key="8">
    <source>
        <dbReference type="PROSITE" id="PS50110"/>
    </source>
</evidence>
<keyword evidence="6" id="KW-1133">Transmembrane helix</keyword>
<dbReference type="OrthoDB" id="636661at2"/>
<dbReference type="Proteomes" id="UP000220133">
    <property type="component" value="Chromosome"/>
</dbReference>
<dbReference type="PROSITE" id="PS50110">
    <property type="entry name" value="RESPONSE_REGULATORY"/>
    <property type="match status" value="1"/>
</dbReference>
<evidence type="ECO:0000259" key="7">
    <source>
        <dbReference type="PROSITE" id="PS50109"/>
    </source>
</evidence>
<feature type="transmembrane region" description="Helical" evidence="6">
    <location>
        <begin position="168"/>
        <end position="192"/>
    </location>
</feature>
<dbReference type="CDD" id="cd00082">
    <property type="entry name" value="HisKA"/>
    <property type="match status" value="1"/>
</dbReference>
<dbReference type="InterPro" id="IPR003594">
    <property type="entry name" value="HATPase_dom"/>
</dbReference>
<dbReference type="SMART" id="SM00448">
    <property type="entry name" value="REC"/>
    <property type="match status" value="1"/>
</dbReference>
<keyword evidence="5" id="KW-0597">Phosphoprotein</keyword>
<feature type="modified residue" description="4-aspartylphosphate" evidence="5">
    <location>
        <position position="509"/>
    </location>
</feature>
<keyword evidence="6" id="KW-0812">Transmembrane</keyword>
<dbReference type="PANTHER" id="PTHR43047">
    <property type="entry name" value="TWO-COMPONENT HISTIDINE PROTEIN KINASE"/>
    <property type="match status" value="1"/>
</dbReference>
<feature type="transmembrane region" description="Helical" evidence="6">
    <location>
        <begin position="85"/>
        <end position="102"/>
    </location>
</feature>
<protein>
    <recommendedName>
        <fullName evidence="2">histidine kinase</fullName>
        <ecNumber evidence="2">2.7.13.3</ecNumber>
    </recommendedName>
</protein>
<dbReference type="InterPro" id="IPR001789">
    <property type="entry name" value="Sig_transdc_resp-reg_receiver"/>
</dbReference>
<keyword evidence="10" id="KW-1185">Reference proteome</keyword>
<feature type="domain" description="Response regulatory" evidence="8">
    <location>
        <begin position="460"/>
        <end position="580"/>
    </location>
</feature>
<dbReference type="EC" id="2.7.13.3" evidence="2"/>
<dbReference type="AlphaFoldDB" id="A0A291QZ31"/>
<dbReference type="SMART" id="SM00388">
    <property type="entry name" value="HisKA"/>
    <property type="match status" value="1"/>
</dbReference>
<dbReference type="InterPro" id="IPR036890">
    <property type="entry name" value="HATPase_C_sf"/>
</dbReference>
<proteinExistence type="predicted"/>
<evidence type="ECO:0000313" key="10">
    <source>
        <dbReference type="Proteomes" id="UP000220133"/>
    </source>
</evidence>
<feature type="transmembrane region" description="Helical" evidence="6">
    <location>
        <begin position="137"/>
        <end position="156"/>
    </location>
</feature>
<dbReference type="Pfam" id="PF02518">
    <property type="entry name" value="HATPase_c"/>
    <property type="match status" value="1"/>
</dbReference>
<accession>A0A291QZ31</accession>
<dbReference type="Pfam" id="PF00512">
    <property type="entry name" value="HisKA"/>
    <property type="match status" value="1"/>
</dbReference>
<dbReference type="Gene3D" id="3.40.50.2300">
    <property type="match status" value="1"/>
</dbReference>
<dbReference type="GO" id="GO:0005886">
    <property type="term" value="C:plasma membrane"/>
    <property type="evidence" value="ECO:0007669"/>
    <property type="project" value="TreeGrafter"/>
</dbReference>
<dbReference type="SUPFAM" id="SSF52172">
    <property type="entry name" value="CheY-like"/>
    <property type="match status" value="1"/>
</dbReference>
<evidence type="ECO:0000256" key="3">
    <source>
        <dbReference type="ARBA" id="ARBA00022679"/>
    </source>
</evidence>
<feature type="transmembrane region" description="Helical" evidence="6">
    <location>
        <begin position="108"/>
        <end position="130"/>
    </location>
</feature>
<evidence type="ECO:0000256" key="5">
    <source>
        <dbReference type="PROSITE-ProRule" id="PRU00169"/>
    </source>
</evidence>
<dbReference type="GO" id="GO:0009927">
    <property type="term" value="F:histidine phosphotransfer kinase activity"/>
    <property type="evidence" value="ECO:0007669"/>
    <property type="project" value="TreeGrafter"/>
</dbReference>
<feature type="transmembrane region" description="Helical" evidence="6">
    <location>
        <begin position="32"/>
        <end position="54"/>
    </location>
</feature>
<evidence type="ECO:0000256" key="4">
    <source>
        <dbReference type="ARBA" id="ARBA00022777"/>
    </source>
</evidence>
<dbReference type="InterPro" id="IPR003661">
    <property type="entry name" value="HisK_dim/P_dom"/>
</dbReference>
<dbReference type="Pfam" id="PF00072">
    <property type="entry name" value="Response_reg"/>
    <property type="match status" value="1"/>
</dbReference>
<evidence type="ECO:0000256" key="1">
    <source>
        <dbReference type="ARBA" id="ARBA00000085"/>
    </source>
</evidence>
<dbReference type="KEGG" id="cbae:COR50_19560"/>
<dbReference type="EMBL" id="CP023777">
    <property type="protein sequence ID" value="ATL49195.1"/>
    <property type="molecule type" value="Genomic_DNA"/>
</dbReference>
<dbReference type="SMART" id="SM00387">
    <property type="entry name" value="HATPase_c"/>
    <property type="match status" value="1"/>
</dbReference>
<evidence type="ECO:0000256" key="2">
    <source>
        <dbReference type="ARBA" id="ARBA00012438"/>
    </source>
</evidence>
<dbReference type="GO" id="GO:0000155">
    <property type="term" value="F:phosphorelay sensor kinase activity"/>
    <property type="evidence" value="ECO:0007669"/>
    <property type="project" value="InterPro"/>
</dbReference>
<sequence length="587" mass="65649">MNWAFRLKQLFIGICNSGTENLEPRRRRPVQYINALSFLTSTLVFSLGAVFFFLVNSLLILIPLMLEGFGMLGVIAFNSKKRYNMANFTMFAIHYVAAGYWTTLLGNAIPIEVVVAFLLIFLTCGSFLVYTEKKVRIYSIIAIVLLLAFIQVNAYFKFIVPIPLSTNAAFIMRLCTTGGMLVFILFVMFAFVKEIELLLGSLKKSNKTLAAHAAFLRETFHELKTPLNSIYGIAQLMQMNLKEPGSNKVTDEQEQEVTNLLAASRLSKDIIDNVLDMKRIEAGKFYDIKKDNIHIRQCIEQCITLNKYIAQMRGISIQFDYKLPGDCISCDEILFKKILNNLISNAVKFAVSPSTVEVTAWAHNSEMYCSVKNLGEIESDKMKSLFEVFASERNTLVEGTGVGLYLVKQLVELLGGQIDVYCKDGATTFSFNMPIEYSTDMPQQVPSSLPNQLPSFDGKKVLVIDDNLMNQQILVRFLQKLGITTQVCRNGKEALVLAVELKPDIIISDMHMPVMDGKEFLVHAKTTPAIAQIPVVIISGDAFNNYNVNEATTLMSLGACAYLGKPLSFSELFTVISTHLPEKLPTC</sequence>
<reference evidence="9 10" key="1">
    <citation type="submission" date="2017-10" db="EMBL/GenBank/DDBJ databases">
        <title>Paenichitinophaga pekingensis gen. nov., sp. nov., isolated from activated sludge.</title>
        <authorList>
            <person name="Jin D."/>
            <person name="Kong X."/>
            <person name="Deng Y."/>
            <person name="Bai Z."/>
        </authorList>
    </citation>
    <scope>NUCLEOTIDE SEQUENCE [LARGE SCALE GENOMIC DNA]</scope>
    <source>
        <strain evidence="9 10">13</strain>
    </source>
</reference>
<dbReference type="InterPro" id="IPR005467">
    <property type="entry name" value="His_kinase_dom"/>
</dbReference>
<name>A0A291QZ31_9BACT</name>
<dbReference type="Gene3D" id="3.30.565.10">
    <property type="entry name" value="Histidine kinase-like ATPase, C-terminal domain"/>
    <property type="match status" value="1"/>
</dbReference>
<dbReference type="SUPFAM" id="SSF47384">
    <property type="entry name" value="Homodimeric domain of signal transducing histidine kinase"/>
    <property type="match status" value="1"/>
</dbReference>
<comment type="catalytic activity">
    <reaction evidence="1">
        <text>ATP + protein L-histidine = ADP + protein N-phospho-L-histidine.</text>
        <dbReference type="EC" id="2.7.13.3"/>
    </reaction>
</comment>
<keyword evidence="4" id="KW-0418">Kinase</keyword>
<organism evidence="9 10">
    <name type="scientific">Chitinophaga caeni</name>
    <dbReference type="NCBI Taxonomy" id="2029983"/>
    <lineage>
        <taxon>Bacteria</taxon>
        <taxon>Pseudomonadati</taxon>
        <taxon>Bacteroidota</taxon>
        <taxon>Chitinophagia</taxon>
        <taxon>Chitinophagales</taxon>
        <taxon>Chitinophagaceae</taxon>
        <taxon>Chitinophaga</taxon>
    </lineage>
</organism>
<dbReference type="PANTHER" id="PTHR43047:SF72">
    <property type="entry name" value="OSMOSENSING HISTIDINE PROTEIN KINASE SLN1"/>
    <property type="match status" value="1"/>
</dbReference>
<evidence type="ECO:0000313" key="9">
    <source>
        <dbReference type="EMBL" id="ATL49195.1"/>
    </source>
</evidence>
<feature type="domain" description="Histidine kinase" evidence="7">
    <location>
        <begin position="218"/>
        <end position="437"/>
    </location>
</feature>
<dbReference type="CDD" id="cd17546">
    <property type="entry name" value="REC_hyHK_CKI1_RcsC-like"/>
    <property type="match status" value="1"/>
</dbReference>
<dbReference type="Gene3D" id="1.10.287.130">
    <property type="match status" value="1"/>
</dbReference>
<keyword evidence="6" id="KW-0472">Membrane</keyword>
<dbReference type="RefSeq" id="WP_098195563.1">
    <property type="nucleotide sequence ID" value="NZ_CP023777.1"/>
</dbReference>
<feature type="transmembrane region" description="Helical" evidence="6">
    <location>
        <begin position="60"/>
        <end position="78"/>
    </location>
</feature>